<organism evidence="2 3">
    <name type="scientific">Diaporthe helianthi</name>
    <dbReference type="NCBI Taxonomy" id="158607"/>
    <lineage>
        <taxon>Eukaryota</taxon>
        <taxon>Fungi</taxon>
        <taxon>Dikarya</taxon>
        <taxon>Ascomycota</taxon>
        <taxon>Pezizomycotina</taxon>
        <taxon>Sordariomycetes</taxon>
        <taxon>Sordariomycetidae</taxon>
        <taxon>Diaporthales</taxon>
        <taxon>Diaporthaceae</taxon>
        <taxon>Diaporthe</taxon>
    </lineage>
</organism>
<dbReference type="Pfam" id="PF06985">
    <property type="entry name" value="HET"/>
    <property type="match status" value="1"/>
</dbReference>
<dbReference type="OrthoDB" id="194358at2759"/>
<name>A0A2P5I9M6_DIAHE</name>
<dbReference type="EMBL" id="MAVT02000131">
    <property type="protein sequence ID" value="POS79198.1"/>
    <property type="molecule type" value="Genomic_DNA"/>
</dbReference>
<comment type="caution">
    <text evidence="2">The sequence shown here is derived from an EMBL/GenBank/DDBJ whole genome shotgun (WGS) entry which is preliminary data.</text>
</comment>
<evidence type="ECO:0000313" key="2">
    <source>
        <dbReference type="EMBL" id="POS79198.1"/>
    </source>
</evidence>
<dbReference type="PANTHER" id="PTHR24148:SF64">
    <property type="entry name" value="HETEROKARYON INCOMPATIBILITY DOMAIN-CONTAINING PROTEIN"/>
    <property type="match status" value="1"/>
</dbReference>
<keyword evidence="3" id="KW-1185">Reference proteome</keyword>
<accession>A0A2P5I9M6</accession>
<dbReference type="STRING" id="158607.A0A2P5I9M6"/>
<protein>
    <recommendedName>
        <fullName evidence="1">Heterokaryon incompatibility domain-containing protein</fullName>
    </recommendedName>
</protein>
<gene>
    <name evidence="2" type="ORF">DHEL01_v202421</name>
</gene>
<dbReference type="InParanoid" id="A0A2P5I9M6"/>
<dbReference type="InterPro" id="IPR010730">
    <property type="entry name" value="HET"/>
</dbReference>
<dbReference type="Proteomes" id="UP000094444">
    <property type="component" value="Unassembled WGS sequence"/>
</dbReference>
<dbReference type="InterPro" id="IPR052895">
    <property type="entry name" value="HetReg/Transcr_Mod"/>
</dbReference>
<proteinExistence type="predicted"/>
<reference evidence="2" key="1">
    <citation type="submission" date="2017-09" db="EMBL/GenBank/DDBJ databases">
        <title>Polyketide synthases of a Diaporthe helianthi virulent isolate.</title>
        <authorList>
            <person name="Baroncelli R."/>
        </authorList>
    </citation>
    <scope>NUCLEOTIDE SEQUENCE [LARGE SCALE GENOMIC DNA]</scope>
    <source>
        <strain evidence="2">7/96</strain>
    </source>
</reference>
<dbReference type="Pfam" id="PF26639">
    <property type="entry name" value="Het-6_barrel"/>
    <property type="match status" value="1"/>
</dbReference>
<evidence type="ECO:0000313" key="3">
    <source>
        <dbReference type="Proteomes" id="UP000094444"/>
    </source>
</evidence>
<dbReference type="PANTHER" id="PTHR24148">
    <property type="entry name" value="ANKYRIN REPEAT DOMAIN-CONTAINING PROTEIN 39 HOMOLOG-RELATED"/>
    <property type="match status" value="1"/>
</dbReference>
<sequence length="658" mass="74292">MQVEHVGVQWDTAQKPATPEFVTSLNRRIRENVSRQKMSSDLSQTSAQGHKDCRLSYQYQTLDRQGKEIRVLEVLPGSRKEPLRARFVSAFLAEEQTASYETISYAWGDSKFRGEIEIDESIIDIPASSAAALRCMRRTDVGRRLWIDAVCIRQDDDHERSFQVQMMGEIYSRSSHNLIYLGEEEASTKSAIASIERALEELNERLGPSETLRELLRRSPSPLACELDLPAIFHFFQRPWFSRVWVVQEAVFAPASTCYCGIESFIDLLSLVRASSYITCFHASSINIRRGEWSDLGFEITCSLEFCVQLRTFVDPNDYEYNKFARLNGDGSIVSSNLHEFLSLGDDRLCTDPRDKIFSIVGLIEQAAAKTQGEYEEDRVLLEVDYGKSLKDVLRDATRFCIQESRTLKVWYGSLKRHNSGDENDDIPLDGFFPRWKEYKASAGLRVRRETAMAMTVDPNVLTLDGYAVTEVVEVSQPLGLHLSDPDARLADTLTYIYHMCHGVIPRDAAKSNGFPECLARTFTMSPYRGVYSNDSIRSSMQKHVYSVFDSRVQNNESEYWSEGAKFALALACYDRRVFTGSNGYIGSGPSCLRTGDRIVVLLGGNVPYAVRPLPGGDGGSGERYYLLGEVYVYGAMYGEIVEAARDDGKETSVFHFV</sequence>
<feature type="domain" description="Heterokaryon incompatibility" evidence="1">
    <location>
        <begin position="100"/>
        <end position="249"/>
    </location>
</feature>
<evidence type="ECO:0000259" key="1">
    <source>
        <dbReference type="Pfam" id="PF06985"/>
    </source>
</evidence>
<dbReference type="AlphaFoldDB" id="A0A2P5I9M6"/>